<dbReference type="SUPFAM" id="SSF56672">
    <property type="entry name" value="DNA/RNA polymerases"/>
    <property type="match status" value="1"/>
</dbReference>
<protein>
    <recommendedName>
        <fullName evidence="4">Reverse transcriptase domain-containing protein</fullName>
    </recommendedName>
</protein>
<keyword evidence="3" id="KW-1185">Reference proteome</keyword>
<proteinExistence type="predicted"/>
<dbReference type="AlphaFoldDB" id="A0AAU9X0W4"/>
<feature type="compositionally biased region" description="Polar residues" evidence="1">
    <location>
        <begin position="247"/>
        <end position="256"/>
    </location>
</feature>
<dbReference type="Proteomes" id="UP001159428">
    <property type="component" value="Unassembled WGS sequence"/>
</dbReference>
<sequence length="256" mass="28600">MERNFQPITPPLRGGRIQTDSFVRAPTMEAGMKDEIRKSHGHQKTKERKWATSLGAPMLNTVRPVEVPDEPLIPIRQLATTSADCLPSTHPLTLSDKQTANRLGNFLANWKLITTDRWVLHAGCHFCGGSLPGAVHFDSLPYGEGAGERGVPPSDQLESAEQIPSQGEVKMEVLHTTCSLLRRGDFMMKLDLKDAYNAVPIHPESRKYLWFYHEGRTRLLLPSFQPFTGSLLLHQNPPSHHSKTVLRGNTNSNLLV</sequence>
<evidence type="ECO:0008006" key="4">
    <source>
        <dbReference type="Google" id="ProtNLM"/>
    </source>
</evidence>
<organism evidence="2 3">
    <name type="scientific">Pocillopora meandrina</name>
    <dbReference type="NCBI Taxonomy" id="46732"/>
    <lineage>
        <taxon>Eukaryota</taxon>
        <taxon>Metazoa</taxon>
        <taxon>Cnidaria</taxon>
        <taxon>Anthozoa</taxon>
        <taxon>Hexacorallia</taxon>
        <taxon>Scleractinia</taxon>
        <taxon>Astrocoeniina</taxon>
        <taxon>Pocilloporidae</taxon>
        <taxon>Pocillopora</taxon>
    </lineage>
</organism>
<evidence type="ECO:0000313" key="3">
    <source>
        <dbReference type="Proteomes" id="UP001159428"/>
    </source>
</evidence>
<dbReference type="EMBL" id="CALNXJ010000027">
    <property type="protein sequence ID" value="CAH3133052.1"/>
    <property type="molecule type" value="Genomic_DNA"/>
</dbReference>
<reference evidence="2 3" key="1">
    <citation type="submission" date="2022-05" db="EMBL/GenBank/DDBJ databases">
        <authorList>
            <consortium name="Genoscope - CEA"/>
            <person name="William W."/>
        </authorList>
    </citation>
    <scope>NUCLEOTIDE SEQUENCE [LARGE SCALE GENOMIC DNA]</scope>
</reference>
<gene>
    <name evidence="2" type="ORF">PMEA_00015353</name>
</gene>
<feature type="region of interest" description="Disordered" evidence="1">
    <location>
        <begin position="235"/>
        <end position="256"/>
    </location>
</feature>
<accession>A0AAU9X0W4</accession>
<evidence type="ECO:0000313" key="2">
    <source>
        <dbReference type="EMBL" id="CAH3133052.1"/>
    </source>
</evidence>
<evidence type="ECO:0000256" key="1">
    <source>
        <dbReference type="SAM" id="MobiDB-lite"/>
    </source>
</evidence>
<dbReference type="InterPro" id="IPR043502">
    <property type="entry name" value="DNA/RNA_pol_sf"/>
</dbReference>
<comment type="caution">
    <text evidence="2">The sequence shown here is derived from an EMBL/GenBank/DDBJ whole genome shotgun (WGS) entry which is preliminary data.</text>
</comment>
<name>A0AAU9X0W4_9CNID</name>